<evidence type="ECO:0000256" key="1">
    <source>
        <dbReference type="SAM" id="MobiDB-lite"/>
    </source>
</evidence>
<name>A0A077PJM8_XENBV</name>
<evidence type="ECO:0000313" key="2">
    <source>
        <dbReference type="EMBL" id="CDH20827.1"/>
    </source>
</evidence>
<sequence length="53" mass="6351">MHAFNMTNHSEKNSGDKKKVNTEDRGKGKIRTKYQYINECNKPKRYREYISGR</sequence>
<keyword evidence="3" id="KW-1185">Reference proteome</keyword>
<feature type="compositionally biased region" description="Basic and acidic residues" evidence="1">
    <location>
        <begin position="9"/>
        <end position="27"/>
    </location>
</feature>
<proteinExistence type="predicted"/>
<dbReference type="EMBL" id="CBSY010000200">
    <property type="protein sequence ID" value="CDH20827.1"/>
    <property type="molecule type" value="Genomic_DNA"/>
</dbReference>
<accession>A0A077PJM8</accession>
<evidence type="ECO:0000313" key="3">
    <source>
        <dbReference type="Proteomes" id="UP000028500"/>
    </source>
</evidence>
<feature type="region of interest" description="Disordered" evidence="1">
    <location>
        <begin position="1"/>
        <end position="29"/>
    </location>
</feature>
<reference evidence="2" key="1">
    <citation type="submission" date="2013-07" db="EMBL/GenBank/DDBJ databases">
        <title>Sub-species coevolution in mutualistic symbiosis.</title>
        <authorList>
            <person name="Murfin K."/>
            <person name="Klassen J."/>
            <person name="Lee M."/>
            <person name="Forst S."/>
            <person name="Stock P."/>
            <person name="Goodrich-Blair H."/>
        </authorList>
    </citation>
    <scope>NUCLEOTIDE SEQUENCE [LARGE SCALE GENOMIC DNA]</scope>
    <source>
        <strain evidence="2">Kraussei Quebec</strain>
    </source>
</reference>
<comment type="caution">
    <text evidence="2">The sequence shown here is derived from an EMBL/GenBank/DDBJ whole genome shotgun (WGS) entry which is preliminary data.</text>
</comment>
<organism evidence="2 3">
    <name type="scientific">Xenorhabdus bovienii str. kraussei Quebec</name>
    <dbReference type="NCBI Taxonomy" id="1398203"/>
    <lineage>
        <taxon>Bacteria</taxon>
        <taxon>Pseudomonadati</taxon>
        <taxon>Pseudomonadota</taxon>
        <taxon>Gammaproteobacteria</taxon>
        <taxon>Enterobacterales</taxon>
        <taxon>Morganellaceae</taxon>
        <taxon>Xenorhabdus</taxon>
    </lineage>
</organism>
<gene>
    <name evidence="2" type="ORF">XBKQ1_2790024</name>
</gene>
<dbReference type="HOGENOM" id="CLU_3067702_0_0_6"/>
<dbReference type="AlphaFoldDB" id="A0A077PJM8"/>
<dbReference type="Proteomes" id="UP000028500">
    <property type="component" value="Unassembled WGS sequence"/>
</dbReference>
<protein>
    <submittedName>
        <fullName evidence="2">Uncharacterized protein</fullName>
    </submittedName>
</protein>